<dbReference type="Proteomes" id="UP000229974">
    <property type="component" value="Unassembled WGS sequence"/>
</dbReference>
<evidence type="ECO:0000256" key="1">
    <source>
        <dbReference type="SAM" id="Phobius"/>
    </source>
</evidence>
<sequence length="83" mass="10233">MPEARPYAVRMHRKPVERFKQGRECRCTTDITKALRMRYRSFFWLCIGWLLGRGSYHRFMLTGSFIFWYKARNELDFFELVEK</sequence>
<evidence type="ECO:0000313" key="2">
    <source>
        <dbReference type="EMBL" id="PJD84343.1"/>
    </source>
</evidence>
<dbReference type="EMBL" id="NEEW01000006">
    <property type="protein sequence ID" value="PJD84343.1"/>
    <property type="molecule type" value="Genomic_DNA"/>
</dbReference>
<keyword evidence="1" id="KW-0472">Membrane</keyword>
<gene>
    <name evidence="2" type="ORF">B9Q30_14425</name>
</gene>
<protein>
    <submittedName>
        <fullName evidence="2">Uncharacterized protein</fullName>
    </submittedName>
</protein>
<dbReference type="AlphaFoldDB" id="A0A2J0PY29"/>
<proteinExistence type="predicted"/>
<accession>A0A2J0PY29</accession>
<keyword evidence="1" id="KW-0812">Transmembrane</keyword>
<feature type="transmembrane region" description="Helical" evidence="1">
    <location>
        <begin position="42"/>
        <end position="69"/>
    </location>
</feature>
<reference evidence="2 3" key="1">
    <citation type="journal article" date="2017" name="J. Antimicrob. Chemother.">
        <title>Characterization of the population structure, drug resistance mechanisms and plasmids of the community-associated Enterobacter cloacae complex in China.</title>
        <authorList>
            <person name="Zhou K."/>
            <person name="Yu W."/>
            <person name="Cao X."/>
            <person name="Shen P."/>
            <person name="Lu H."/>
            <person name="Luo Q."/>
            <person name="Rossen J.W.A."/>
            <person name="Xiao Y."/>
        </authorList>
    </citation>
    <scope>NUCLEOTIDE SEQUENCE [LARGE SCALE GENOMIC DNA]</scope>
    <source>
        <strain evidence="2 3">ECC904</strain>
    </source>
</reference>
<organism evidence="2 3">
    <name type="scientific">Enterobacter hormaechei</name>
    <dbReference type="NCBI Taxonomy" id="158836"/>
    <lineage>
        <taxon>Bacteria</taxon>
        <taxon>Pseudomonadati</taxon>
        <taxon>Pseudomonadota</taxon>
        <taxon>Gammaproteobacteria</taxon>
        <taxon>Enterobacterales</taxon>
        <taxon>Enterobacteriaceae</taxon>
        <taxon>Enterobacter</taxon>
        <taxon>Enterobacter cloacae complex</taxon>
    </lineage>
</organism>
<evidence type="ECO:0000313" key="3">
    <source>
        <dbReference type="Proteomes" id="UP000229974"/>
    </source>
</evidence>
<name>A0A2J0PY29_9ENTR</name>
<keyword evidence="1" id="KW-1133">Transmembrane helix</keyword>
<comment type="caution">
    <text evidence="2">The sequence shown here is derived from an EMBL/GenBank/DDBJ whole genome shotgun (WGS) entry which is preliminary data.</text>
</comment>